<reference evidence="1 2" key="1">
    <citation type="submission" date="2020-03" db="EMBL/GenBank/DDBJ databases">
        <title>Genomic Encyclopedia of Type Strains, Phase IV (KMG-IV): sequencing the most valuable type-strain genomes for metagenomic binning, comparative biology and taxonomic classification.</title>
        <authorList>
            <person name="Goeker M."/>
        </authorList>
    </citation>
    <scope>NUCLEOTIDE SEQUENCE [LARGE SCALE GENOMIC DNA]</scope>
    <source>
        <strain evidence="1 2">DSM 102865</strain>
    </source>
</reference>
<organism evidence="1 2">
    <name type="scientific">Dyadobacter arcticus</name>
    <dbReference type="NCBI Taxonomy" id="1078754"/>
    <lineage>
        <taxon>Bacteria</taxon>
        <taxon>Pseudomonadati</taxon>
        <taxon>Bacteroidota</taxon>
        <taxon>Cytophagia</taxon>
        <taxon>Cytophagales</taxon>
        <taxon>Spirosomataceae</taxon>
        <taxon>Dyadobacter</taxon>
    </lineage>
</organism>
<proteinExistence type="predicted"/>
<dbReference type="RefSeq" id="WP_167267238.1">
    <property type="nucleotide sequence ID" value="NZ_JAASQJ010000001.1"/>
</dbReference>
<evidence type="ECO:0000313" key="1">
    <source>
        <dbReference type="EMBL" id="NIJ51544.1"/>
    </source>
</evidence>
<name>A0ABX0UEX0_9BACT</name>
<dbReference type="Proteomes" id="UP001179181">
    <property type="component" value="Unassembled WGS sequence"/>
</dbReference>
<sequence>MKSFPAYFIFSVLLVICYCERQRSCPPPDTALEKPLAASKLFPGKFASNGGPSKIPSFQMRLHIHQDFIQDSYRPANSKTNVDIFGAVNNPNELLNCNYLCSFPLKDFR</sequence>
<comment type="caution">
    <text evidence="1">The sequence shown here is derived from an EMBL/GenBank/DDBJ whole genome shotgun (WGS) entry which is preliminary data.</text>
</comment>
<gene>
    <name evidence="1" type="ORF">FHS68_000700</name>
</gene>
<keyword evidence="2" id="KW-1185">Reference proteome</keyword>
<protein>
    <submittedName>
        <fullName evidence="1">Uncharacterized protein</fullName>
    </submittedName>
</protein>
<dbReference type="EMBL" id="JAASQJ010000001">
    <property type="protein sequence ID" value="NIJ51544.1"/>
    <property type="molecule type" value="Genomic_DNA"/>
</dbReference>
<evidence type="ECO:0000313" key="2">
    <source>
        <dbReference type="Proteomes" id="UP001179181"/>
    </source>
</evidence>
<accession>A0ABX0UEX0</accession>